<dbReference type="AlphaFoldDB" id="A0A417YLK1"/>
<organism evidence="2 3">
    <name type="scientific">Oceanobacillus profundus</name>
    <dbReference type="NCBI Taxonomy" id="372463"/>
    <lineage>
        <taxon>Bacteria</taxon>
        <taxon>Bacillati</taxon>
        <taxon>Bacillota</taxon>
        <taxon>Bacilli</taxon>
        <taxon>Bacillales</taxon>
        <taxon>Bacillaceae</taxon>
        <taxon>Oceanobacillus</taxon>
    </lineage>
</organism>
<gene>
    <name evidence="2" type="ORF">D1B32_04210</name>
</gene>
<evidence type="ECO:0000313" key="2">
    <source>
        <dbReference type="EMBL" id="RHW34377.1"/>
    </source>
</evidence>
<protein>
    <submittedName>
        <fullName evidence="2">Uncharacterized protein</fullName>
    </submittedName>
</protein>
<sequence>MVIFYMCFAFVVLLIFNTLTKSFCIKMQMDKHKQAKIFRVINMIMVALLVCSYLRVMNVTV</sequence>
<feature type="transmembrane region" description="Helical" evidence="1">
    <location>
        <begin position="6"/>
        <end position="25"/>
    </location>
</feature>
<dbReference type="EMBL" id="QWEH01000002">
    <property type="protein sequence ID" value="RHW34377.1"/>
    <property type="molecule type" value="Genomic_DNA"/>
</dbReference>
<evidence type="ECO:0000313" key="3">
    <source>
        <dbReference type="Proteomes" id="UP000285456"/>
    </source>
</evidence>
<reference evidence="2 3" key="1">
    <citation type="journal article" date="2007" name="Int. J. Syst. Evol. Microbiol.">
        <title>Oceanobacillus profundus sp. nov., isolated from a deep-sea sediment core.</title>
        <authorList>
            <person name="Kim Y.G."/>
            <person name="Choi D.H."/>
            <person name="Hyun S."/>
            <person name="Cho B.C."/>
        </authorList>
    </citation>
    <scope>NUCLEOTIDE SEQUENCE [LARGE SCALE GENOMIC DNA]</scope>
    <source>
        <strain evidence="2 3">DSM 18246</strain>
    </source>
</reference>
<dbReference type="Proteomes" id="UP000285456">
    <property type="component" value="Unassembled WGS sequence"/>
</dbReference>
<dbReference type="RefSeq" id="WP_095309655.1">
    <property type="nucleotide sequence ID" value="NZ_JAMAWL010000010.1"/>
</dbReference>
<keyword evidence="1" id="KW-0472">Membrane</keyword>
<name>A0A417YLK1_9BACI</name>
<evidence type="ECO:0000256" key="1">
    <source>
        <dbReference type="SAM" id="Phobius"/>
    </source>
</evidence>
<keyword evidence="1" id="KW-1133">Transmembrane helix</keyword>
<comment type="caution">
    <text evidence="2">The sequence shown here is derived from an EMBL/GenBank/DDBJ whole genome shotgun (WGS) entry which is preliminary data.</text>
</comment>
<keyword evidence="1" id="KW-0812">Transmembrane</keyword>
<proteinExistence type="predicted"/>
<feature type="transmembrane region" description="Helical" evidence="1">
    <location>
        <begin position="37"/>
        <end position="56"/>
    </location>
</feature>
<dbReference type="OrthoDB" id="2971155at2"/>
<keyword evidence="3" id="KW-1185">Reference proteome</keyword>
<accession>A0A417YLK1</accession>